<protein>
    <recommendedName>
        <fullName evidence="4">Inverse autotransporter beta-domain domain-containing protein</fullName>
    </recommendedName>
</protein>
<comment type="caution">
    <text evidence="2">The sequence shown here is derived from an EMBL/GenBank/DDBJ whole genome shotgun (WGS) entry which is preliminary data.</text>
</comment>
<sequence>MPRHVLKLNPLIAALTVFCAEAWSHEVTLLSPSAKPWTNRYTTQGLAGGQSQLSGFVDAMVPVFGTGNKLWFVDGSFFAGERNNHVLSLGAGARHLLSWGNNGAILGGYLFADNQHIKKHGQAWLLNPGIELLFNNYELRVQGYFPVEKRQHIYATLMASQLPQSYLNYTRQSVKYLALGKGHSWVDTPVGLTTQIGNGGEAEAGVYIPLLKGGWLRGGGYYFDFPNARKVSGVQANVEIYFNRNASILLQNNYDNQNKNRFSVGLRYSFGGPDHTQVNQISNRMEEPIIRHQARQSYGLVTPVREAFVPTGATFDLASNVWFFSPLGMNQAFVDFSSCTADNPCSDLSQSVIDGINSAAPNASLWLATGTYALPSTTGTNGFIYLYNGQSLFGRTFDFSQPASGTNRPLIVGGLWWLGTGALADLQVNNTNQVIPAFITGTGYDAVAAVGARGSILAKDVALFTTGTGAPKVFGLYTGDNAVVDALSINVSATPRETANSSDAYGILSQDQAIALNSIISVTNQNAAGSAYAVSGNNGVVVGSSFLNVQGSGDIFYAGVSSGLDLFLYNSVIQQTGKGTQYGLYGLNDVTVLNSLIELSSSDDPIGVFAQNIAKIFNSNIRITDTATKIFNNYAVSANSIFAYNSTFSVISNIGQAWGLFAQNNIFAQGVAILASSGAITTLDTAPQSAIGILSNTGSIQVLGSQIFIIGNGQLFGVSSGSGPVGLSATNISVTSSNSGSVVMTGVSSLNNNVALENSSIKMSGSSANNILGVQGQTLQLLDSSIQANSNGASSLLGAFATGTTTITNTSITATGSTTSSIIGVLNTAQTQFNNSNVTVQGTSSSITGVSSLADLVLNNSTVNVLGEGVTISGVSVSSNFSLDNSTIKVNSTGEAPLLLVGINGSTLVGSTTGSLLNSSVNVSGNVSGLGAYGMLLNGPVGANVITTLNGSSIDVANTNSTPGTIASGITALTSTNEIDFTGNASSITVTGQTASAISLTPGVVNNQSTPPSSCTVNGVTNPCS</sequence>
<dbReference type="PATRIC" id="fig|466.6.peg.2523"/>
<dbReference type="OrthoDB" id="5647610at2"/>
<keyword evidence="1" id="KW-0732">Signal</keyword>
<dbReference type="Proteomes" id="UP000054908">
    <property type="component" value="Unassembled WGS sequence"/>
</dbReference>
<keyword evidence="3" id="KW-1185">Reference proteome</keyword>
<name>A0A0W0VXY6_9GAMM</name>
<dbReference type="Gene3D" id="2.40.160.160">
    <property type="entry name" value="Inverse autotransporter, beta-domain"/>
    <property type="match status" value="1"/>
</dbReference>
<dbReference type="EMBL" id="LNYL01000048">
    <property type="protein sequence ID" value="KTD24841.1"/>
    <property type="molecule type" value="Genomic_DNA"/>
</dbReference>
<dbReference type="InterPro" id="IPR038177">
    <property type="entry name" value="IAT_beta_sf"/>
</dbReference>
<reference evidence="2 3" key="1">
    <citation type="submission" date="2015-11" db="EMBL/GenBank/DDBJ databases">
        <title>Genomic analysis of 38 Legionella species identifies large and diverse effector repertoires.</title>
        <authorList>
            <person name="Burstein D."/>
            <person name="Amaro F."/>
            <person name="Zusman T."/>
            <person name="Lifshitz Z."/>
            <person name="Cohen O."/>
            <person name="Gilbert J.A."/>
            <person name="Pupko T."/>
            <person name="Shuman H.A."/>
            <person name="Segal G."/>
        </authorList>
    </citation>
    <scope>NUCLEOTIDE SEQUENCE [LARGE SCALE GENOMIC DNA]</scope>
    <source>
        <strain evidence="2 3">PX-1-G2-E2</strain>
    </source>
</reference>
<evidence type="ECO:0000256" key="1">
    <source>
        <dbReference type="SAM" id="SignalP"/>
    </source>
</evidence>
<dbReference type="STRING" id="466.Lmac_2378"/>
<dbReference type="AlphaFoldDB" id="A0A0W0VXY6"/>
<proteinExistence type="predicted"/>
<feature type="chain" id="PRO_5006915171" description="Inverse autotransporter beta-domain domain-containing protein" evidence="1">
    <location>
        <begin position="23"/>
        <end position="1025"/>
    </location>
</feature>
<organism evidence="2 3">
    <name type="scientific">Legionella maceachernii</name>
    <dbReference type="NCBI Taxonomy" id="466"/>
    <lineage>
        <taxon>Bacteria</taxon>
        <taxon>Pseudomonadati</taxon>
        <taxon>Pseudomonadota</taxon>
        <taxon>Gammaproteobacteria</taxon>
        <taxon>Legionellales</taxon>
        <taxon>Legionellaceae</taxon>
        <taxon>Legionella</taxon>
    </lineage>
</organism>
<dbReference type="RefSeq" id="WP_058453086.1">
    <property type="nucleotide sequence ID" value="NZ_CAAAIB010000016.1"/>
</dbReference>
<accession>A0A0W0VXY6</accession>
<feature type="signal peptide" evidence="1">
    <location>
        <begin position="1"/>
        <end position="22"/>
    </location>
</feature>
<evidence type="ECO:0000313" key="3">
    <source>
        <dbReference type="Proteomes" id="UP000054908"/>
    </source>
</evidence>
<evidence type="ECO:0008006" key="4">
    <source>
        <dbReference type="Google" id="ProtNLM"/>
    </source>
</evidence>
<gene>
    <name evidence="2" type="ORF">Lmac_2378</name>
</gene>
<evidence type="ECO:0000313" key="2">
    <source>
        <dbReference type="EMBL" id="KTD24841.1"/>
    </source>
</evidence>